<keyword evidence="9" id="KW-1185">Reference proteome</keyword>
<comment type="similarity">
    <text evidence="5">Belongs to the YicC/YloC family.</text>
</comment>
<dbReference type="KEGG" id="naci:NUH88_18560"/>
<evidence type="ECO:0000259" key="6">
    <source>
        <dbReference type="Pfam" id="PF03755"/>
    </source>
</evidence>
<dbReference type="GO" id="GO:0016787">
    <property type="term" value="F:hydrolase activity"/>
    <property type="evidence" value="ECO:0007669"/>
    <property type="project" value="UniProtKB-KW"/>
</dbReference>
<dbReference type="Proteomes" id="UP001060336">
    <property type="component" value="Chromosome"/>
</dbReference>
<dbReference type="RefSeq" id="WP_257768008.1">
    <property type="nucleotide sequence ID" value="NZ_CP102480.1"/>
</dbReference>
<dbReference type="AlphaFoldDB" id="A0A9J7AQE4"/>
<sequence>MAINSMTGYARVEGTHEAGDGAGDWQWSWEVKSVNGKGLDIRFRMPGGFDALEIPARKLIGSKLGRGSLSVTLAVARRSAVKALTVNRELIEQILELQTTLEAEGKIYPSPPRLDSLLSVRGILETEDDPVQDTEQKEALLAALLAGLGDALDALAGMRADEGGRLAEMLSTHLGTLAGLSASAKDTADLQPEQQRERMKQQIAELLEQSPPVSEERLGQELALLATKADIREEVDRLDAHVAACRDLVASGGVIGRKLDFICQELNRESNTICSKAASLALTNIGLELKSTVEQFREQVQNVE</sequence>
<dbReference type="InterPro" id="IPR005229">
    <property type="entry name" value="YicC/YloC-like"/>
</dbReference>
<feature type="domain" description="Endoribonuclease YicC-like C-terminal" evidence="7">
    <location>
        <begin position="188"/>
        <end position="304"/>
    </location>
</feature>
<dbReference type="InterPro" id="IPR013527">
    <property type="entry name" value="YicC-like_N"/>
</dbReference>
<organism evidence="8 9">
    <name type="scientific">Nisaea acidiphila</name>
    <dbReference type="NCBI Taxonomy" id="1862145"/>
    <lineage>
        <taxon>Bacteria</taxon>
        <taxon>Pseudomonadati</taxon>
        <taxon>Pseudomonadota</taxon>
        <taxon>Alphaproteobacteria</taxon>
        <taxon>Rhodospirillales</taxon>
        <taxon>Thalassobaculaceae</taxon>
        <taxon>Nisaea</taxon>
    </lineage>
</organism>
<dbReference type="PANTHER" id="PTHR30636:SF3">
    <property type="entry name" value="UPF0701 PROTEIN YICC"/>
    <property type="match status" value="1"/>
</dbReference>
<evidence type="ECO:0000313" key="9">
    <source>
        <dbReference type="Proteomes" id="UP001060336"/>
    </source>
</evidence>
<keyword evidence="3" id="KW-0255">Endonuclease</keyword>
<name>A0A9J7AQE4_9PROT</name>
<dbReference type="EMBL" id="CP102480">
    <property type="protein sequence ID" value="UUX49390.1"/>
    <property type="molecule type" value="Genomic_DNA"/>
</dbReference>
<dbReference type="PANTHER" id="PTHR30636">
    <property type="entry name" value="UPF0701 PROTEIN YICC"/>
    <property type="match status" value="1"/>
</dbReference>
<keyword evidence="2" id="KW-0540">Nuclease</keyword>
<keyword evidence="4" id="KW-0378">Hydrolase</keyword>
<gene>
    <name evidence="8" type="ORF">NUH88_18560</name>
</gene>
<evidence type="ECO:0000256" key="4">
    <source>
        <dbReference type="ARBA" id="ARBA00022801"/>
    </source>
</evidence>
<evidence type="ECO:0000313" key="8">
    <source>
        <dbReference type="EMBL" id="UUX49390.1"/>
    </source>
</evidence>
<feature type="domain" description="Endoribonuclease YicC-like N-terminal" evidence="6">
    <location>
        <begin position="3"/>
        <end position="167"/>
    </location>
</feature>
<evidence type="ECO:0000256" key="5">
    <source>
        <dbReference type="ARBA" id="ARBA00035648"/>
    </source>
</evidence>
<dbReference type="Pfam" id="PF03755">
    <property type="entry name" value="YicC-like_N"/>
    <property type="match status" value="1"/>
</dbReference>
<evidence type="ECO:0000259" key="7">
    <source>
        <dbReference type="Pfam" id="PF08340"/>
    </source>
</evidence>
<dbReference type="NCBIfam" id="TIGR00255">
    <property type="entry name" value="YicC/YloC family endoribonuclease"/>
    <property type="match status" value="1"/>
</dbReference>
<dbReference type="GO" id="GO:0004521">
    <property type="term" value="F:RNA endonuclease activity"/>
    <property type="evidence" value="ECO:0007669"/>
    <property type="project" value="InterPro"/>
</dbReference>
<evidence type="ECO:0000256" key="3">
    <source>
        <dbReference type="ARBA" id="ARBA00022759"/>
    </source>
</evidence>
<proteinExistence type="inferred from homology"/>
<evidence type="ECO:0000256" key="2">
    <source>
        <dbReference type="ARBA" id="ARBA00022722"/>
    </source>
</evidence>
<protein>
    <submittedName>
        <fullName evidence="8">YicC family protein</fullName>
    </submittedName>
</protein>
<evidence type="ECO:0000256" key="1">
    <source>
        <dbReference type="ARBA" id="ARBA00001968"/>
    </source>
</evidence>
<dbReference type="InterPro" id="IPR013551">
    <property type="entry name" value="YicC-like_C"/>
</dbReference>
<dbReference type="Pfam" id="PF08340">
    <property type="entry name" value="YicC-like_C"/>
    <property type="match status" value="1"/>
</dbReference>
<accession>A0A9J7AQE4</accession>
<reference evidence="8" key="1">
    <citation type="submission" date="2022-08" db="EMBL/GenBank/DDBJ databases">
        <title>Nisaea acidiphila sp. nov., isolated from a marine algal debris and emended description of the genus Nisaea Urios et al. 2008.</title>
        <authorList>
            <person name="Kwon K."/>
        </authorList>
    </citation>
    <scope>NUCLEOTIDE SEQUENCE</scope>
    <source>
        <strain evidence="8">MEBiC11861</strain>
    </source>
</reference>
<comment type="cofactor">
    <cofactor evidence="1">
        <name>a divalent metal cation</name>
        <dbReference type="ChEBI" id="CHEBI:60240"/>
    </cofactor>
</comment>